<accession>F8AHI0</accession>
<dbReference type="eggNOG" id="arCOG01331">
    <property type="taxonomic scope" value="Archaea"/>
</dbReference>
<dbReference type="OrthoDB" id="28389at2157"/>
<evidence type="ECO:0000256" key="2">
    <source>
        <dbReference type="ARBA" id="ARBA00022670"/>
    </source>
</evidence>
<dbReference type="RefSeq" id="WP_013905240.1">
    <property type="nucleotide sequence ID" value="NC_015680.1"/>
</dbReference>
<keyword evidence="2 10" id="KW-0645">Protease</keyword>
<dbReference type="Gene3D" id="3.30.2010.10">
    <property type="entry name" value="Metalloproteases ('zincins'), catalytic domain"/>
    <property type="match status" value="1"/>
</dbReference>
<dbReference type="Proteomes" id="UP000008386">
    <property type="component" value="Chromosome"/>
</dbReference>
<name>F8AHI0_PYRYC</name>
<reference evidence="13 14" key="1">
    <citation type="journal article" date="2011" name="J. Bacteriol.">
        <title>Complete genome sequence of the obligate piezophilic hyperthermophilic archaeon Pyrococcus yayanosii CH1.</title>
        <authorList>
            <person name="Jun X."/>
            <person name="Lupeng L."/>
            <person name="Minjuan X."/>
            <person name="Oger P."/>
            <person name="Fengping W."/>
            <person name="Jebbar M."/>
            <person name="Xiang X."/>
        </authorList>
    </citation>
    <scope>NUCLEOTIDE SEQUENCE [LARGE SCALE GENOMIC DNA]</scope>
    <source>
        <strain evidence="14">CH1 / JCM 16557</strain>
    </source>
</reference>
<dbReference type="GO" id="GO:0004222">
    <property type="term" value="F:metalloendopeptidase activity"/>
    <property type="evidence" value="ECO:0007669"/>
    <property type="project" value="InterPro"/>
</dbReference>
<evidence type="ECO:0000259" key="12">
    <source>
        <dbReference type="Pfam" id="PF01435"/>
    </source>
</evidence>
<dbReference type="AlphaFoldDB" id="F8AHI0"/>
<keyword evidence="8 10" id="KW-0482">Metalloprotease</keyword>
<dbReference type="InterPro" id="IPR001915">
    <property type="entry name" value="Peptidase_M48"/>
</dbReference>
<dbReference type="GeneID" id="10837069"/>
<dbReference type="GO" id="GO:0006508">
    <property type="term" value="P:proteolysis"/>
    <property type="evidence" value="ECO:0007669"/>
    <property type="project" value="UniProtKB-KW"/>
</dbReference>
<dbReference type="Pfam" id="PF01435">
    <property type="entry name" value="Peptidase_M48"/>
    <property type="match status" value="1"/>
</dbReference>
<keyword evidence="9 11" id="KW-0472">Membrane</keyword>
<comment type="similarity">
    <text evidence="10">Belongs to the peptidase M48 family.</text>
</comment>
<evidence type="ECO:0000313" key="13">
    <source>
        <dbReference type="EMBL" id="AEH24183.1"/>
    </source>
</evidence>
<comment type="cofactor">
    <cofactor evidence="10">
        <name>Zn(2+)</name>
        <dbReference type="ChEBI" id="CHEBI:29105"/>
    </cofactor>
    <text evidence="10">Binds 1 zinc ion per subunit.</text>
</comment>
<dbReference type="STRING" id="529709.PYCH_04930"/>
<keyword evidence="6 10" id="KW-0862">Zinc</keyword>
<keyword evidence="5 10" id="KW-0378">Hydrolase</keyword>
<dbReference type="HOGENOM" id="CLU_042266_5_0_2"/>
<evidence type="ECO:0000256" key="10">
    <source>
        <dbReference type="RuleBase" id="RU003983"/>
    </source>
</evidence>
<evidence type="ECO:0000256" key="7">
    <source>
        <dbReference type="ARBA" id="ARBA00022989"/>
    </source>
</evidence>
<dbReference type="PANTHER" id="PTHR43221">
    <property type="entry name" value="PROTEASE HTPX"/>
    <property type="match status" value="1"/>
</dbReference>
<organism evidence="13 14">
    <name type="scientific">Pyrococcus yayanosii (strain CH1 / JCM 16557)</name>
    <dbReference type="NCBI Taxonomy" id="529709"/>
    <lineage>
        <taxon>Archaea</taxon>
        <taxon>Methanobacteriati</taxon>
        <taxon>Methanobacteriota</taxon>
        <taxon>Thermococci</taxon>
        <taxon>Thermococcales</taxon>
        <taxon>Thermococcaceae</taxon>
        <taxon>Pyrococcus</taxon>
    </lineage>
</organism>
<proteinExistence type="inferred from homology"/>
<evidence type="ECO:0000313" key="14">
    <source>
        <dbReference type="Proteomes" id="UP000008386"/>
    </source>
</evidence>
<keyword evidence="14" id="KW-1185">Reference proteome</keyword>
<sequence length="265" mass="30296">MLRLIVVAQLLITLLSLGRLGLSMVLFSGAVLSAMYLLVSRKMPSGRYSKIQWADMPWLYDGIARMAAKLRINMPTIYIEDTYVPNAYSFGTSIVLSAGLFEVLSDVEILAVAAHEMGHIKNGDTILFPLVSYGRYLMLLVSVATAVLSHSTIVRYISLLLFVTYEVERRRFLRRREFKADDVAVRVLDTPYALKNALEELKYYEDVRERLARNTVLPSIEPSLERWEKTKSSWTYLMSTHPSYDERILRIMSIVESSKLLEALK</sequence>
<keyword evidence="4" id="KW-0479">Metal-binding</keyword>
<evidence type="ECO:0000256" key="3">
    <source>
        <dbReference type="ARBA" id="ARBA00022692"/>
    </source>
</evidence>
<dbReference type="InterPro" id="IPR050083">
    <property type="entry name" value="HtpX_protease"/>
</dbReference>
<evidence type="ECO:0000256" key="5">
    <source>
        <dbReference type="ARBA" id="ARBA00022801"/>
    </source>
</evidence>
<keyword evidence="1" id="KW-1003">Cell membrane</keyword>
<evidence type="ECO:0000256" key="8">
    <source>
        <dbReference type="ARBA" id="ARBA00023049"/>
    </source>
</evidence>
<dbReference type="GO" id="GO:0046872">
    <property type="term" value="F:metal ion binding"/>
    <property type="evidence" value="ECO:0007669"/>
    <property type="project" value="UniProtKB-KW"/>
</dbReference>
<evidence type="ECO:0000256" key="11">
    <source>
        <dbReference type="SAM" id="Phobius"/>
    </source>
</evidence>
<keyword evidence="7 11" id="KW-1133">Transmembrane helix</keyword>
<evidence type="ECO:0000256" key="1">
    <source>
        <dbReference type="ARBA" id="ARBA00022475"/>
    </source>
</evidence>
<feature type="domain" description="Peptidase M48" evidence="12">
    <location>
        <begin position="57"/>
        <end position="252"/>
    </location>
</feature>
<evidence type="ECO:0000256" key="4">
    <source>
        <dbReference type="ARBA" id="ARBA00022723"/>
    </source>
</evidence>
<evidence type="ECO:0000256" key="6">
    <source>
        <dbReference type="ARBA" id="ARBA00022833"/>
    </source>
</evidence>
<gene>
    <name evidence="13" type="ordered locus">PYCH_04930</name>
</gene>
<dbReference type="KEGG" id="pya:PYCH_04930"/>
<dbReference type="PANTHER" id="PTHR43221:SF2">
    <property type="entry name" value="PROTEASE HTPX HOMOLOG"/>
    <property type="match status" value="1"/>
</dbReference>
<keyword evidence="3 11" id="KW-0812">Transmembrane</keyword>
<dbReference type="EMBL" id="CP002779">
    <property type="protein sequence ID" value="AEH24183.1"/>
    <property type="molecule type" value="Genomic_DNA"/>
</dbReference>
<evidence type="ECO:0000256" key="9">
    <source>
        <dbReference type="ARBA" id="ARBA00023136"/>
    </source>
</evidence>
<feature type="transmembrane region" description="Helical" evidence="11">
    <location>
        <begin position="136"/>
        <end position="165"/>
    </location>
</feature>
<dbReference type="MEROPS" id="M48.A10"/>
<protein>
    <submittedName>
        <fullName evidence="13">Peptidase, M48 family</fullName>
    </submittedName>
</protein>